<dbReference type="Gene3D" id="1.10.10.10">
    <property type="entry name" value="Winged helix-like DNA-binding domain superfamily/Winged helix DNA-binding domain"/>
    <property type="match status" value="1"/>
</dbReference>
<organism evidence="2 3">
    <name type="scientific">Mycolicibacterium madagascariense</name>
    <dbReference type="NCBI Taxonomy" id="212765"/>
    <lineage>
        <taxon>Bacteria</taxon>
        <taxon>Bacillati</taxon>
        <taxon>Actinomycetota</taxon>
        <taxon>Actinomycetes</taxon>
        <taxon>Mycobacteriales</taxon>
        <taxon>Mycobacteriaceae</taxon>
        <taxon>Mycolicibacterium</taxon>
    </lineage>
</organism>
<dbReference type="SMART" id="SM00347">
    <property type="entry name" value="HTH_MARR"/>
    <property type="match status" value="1"/>
</dbReference>
<dbReference type="GO" id="GO:0003700">
    <property type="term" value="F:DNA-binding transcription factor activity"/>
    <property type="evidence" value="ECO:0007669"/>
    <property type="project" value="InterPro"/>
</dbReference>
<dbReference type="PROSITE" id="PS50995">
    <property type="entry name" value="HTH_MARR_2"/>
    <property type="match status" value="1"/>
</dbReference>
<dbReference type="PANTHER" id="PTHR39515">
    <property type="entry name" value="CONSERVED PROTEIN"/>
    <property type="match status" value="1"/>
</dbReference>
<dbReference type="SUPFAM" id="SSF46785">
    <property type="entry name" value="Winged helix' DNA-binding domain"/>
    <property type="match status" value="1"/>
</dbReference>
<evidence type="ECO:0000259" key="1">
    <source>
        <dbReference type="PROSITE" id="PS50995"/>
    </source>
</evidence>
<dbReference type="Pfam" id="PF01047">
    <property type="entry name" value="MarR"/>
    <property type="match status" value="1"/>
</dbReference>
<dbReference type="InterPro" id="IPR036388">
    <property type="entry name" value="WH-like_DNA-bd_sf"/>
</dbReference>
<dbReference type="InterPro" id="IPR000835">
    <property type="entry name" value="HTH_MarR-typ"/>
</dbReference>
<dbReference type="KEGG" id="mmag:MMAD_44210"/>
<name>A0A7I7XLN4_9MYCO</name>
<reference evidence="2 3" key="1">
    <citation type="journal article" date="2019" name="Emerg. Microbes Infect.">
        <title>Comprehensive subspecies identification of 175 nontuberculous mycobacteria species based on 7547 genomic profiles.</title>
        <authorList>
            <person name="Matsumoto Y."/>
            <person name="Kinjo T."/>
            <person name="Motooka D."/>
            <person name="Nabeya D."/>
            <person name="Jung N."/>
            <person name="Uechi K."/>
            <person name="Horii T."/>
            <person name="Iida T."/>
            <person name="Fujita J."/>
            <person name="Nakamura S."/>
        </authorList>
    </citation>
    <scope>NUCLEOTIDE SEQUENCE [LARGE SCALE GENOMIC DNA]</scope>
    <source>
        <strain evidence="2 3">JCM 13574</strain>
    </source>
</reference>
<keyword evidence="3" id="KW-1185">Reference proteome</keyword>
<dbReference type="Proteomes" id="UP000466517">
    <property type="component" value="Chromosome"/>
</dbReference>
<protein>
    <recommendedName>
        <fullName evidence="1">HTH marR-type domain-containing protein</fullName>
    </recommendedName>
</protein>
<proteinExistence type="predicted"/>
<dbReference type="InterPro" id="IPR036390">
    <property type="entry name" value="WH_DNA-bd_sf"/>
</dbReference>
<dbReference type="InterPro" id="IPR052526">
    <property type="entry name" value="HTH-type_Bedaq_tolerance"/>
</dbReference>
<gene>
    <name evidence="2" type="ORF">MMAD_44210</name>
</gene>
<dbReference type="AlphaFoldDB" id="A0A7I7XLN4"/>
<dbReference type="EMBL" id="AP022610">
    <property type="protein sequence ID" value="BBZ30126.1"/>
    <property type="molecule type" value="Genomic_DNA"/>
</dbReference>
<dbReference type="RefSeq" id="WP_246240915.1">
    <property type="nucleotide sequence ID" value="NZ_AP022610.1"/>
</dbReference>
<evidence type="ECO:0000313" key="2">
    <source>
        <dbReference type="EMBL" id="BBZ30126.1"/>
    </source>
</evidence>
<dbReference type="PANTHER" id="PTHR39515:SF2">
    <property type="entry name" value="HTH-TYPE TRANSCRIPTIONAL REGULATOR RV0880"/>
    <property type="match status" value="1"/>
</dbReference>
<feature type="domain" description="HTH marR-type" evidence="1">
    <location>
        <begin position="1"/>
        <end position="146"/>
    </location>
</feature>
<evidence type="ECO:0000313" key="3">
    <source>
        <dbReference type="Proteomes" id="UP000466517"/>
    </source>
</evidence>
<sequence>MESHRSADGLDPIGDVLDEAMDLTVRHLASRSGLSGSAAMLLNRLVHEGPARLTTLACLEGISQPAMTQMIQRLERQGWVERSSDPDDGRAAVVTLADHGRAKLDERRDVRRGRLADLLETLSSEDEFSLSLAAQVALPILRRLNANAAIIDTTCLEQESALEHVPGRN</sequence>
<accession>A0A7I7XLN4</accession>